<name>A0A974DIR2_XENLA</name>
<evidence type="ECO:0000313" key="2">
    <source>
        <dbReference type="EMBL" id="OCT92467.1"/>
    </source>
</evidence>
<reference evidence="3" key="1">
    <citation type="journal article" date="2016" name="Nature">
        <title>Genome evolution in the allotetraploid frog Xenopus laevis.</title>
        <authorList>
            <person name="Session A.M."/>
            <person name="Uno Y."/>
            <person name="Kwon T."/>
            <person name="Chapman J.A."/>
            <person name="Toyoda A."/>
            <person name="Takahashi S."/>
            <person name="Fukui A."/>
            <person name="Hikosaka A."/>
            <person name="Suzuki A."/>
            <person name="Kondo M."/>
            <person name="van Heeringen S.J."/>
            <person name="Quigley I."/>
            <person name="Heinz S."/>
            <person name="Ogino H."/>
            <person name="Ochi H."/>
            <person name="Hellsten U."/>
            <person name="Lyons J.B."/>
            <person name="Simakov O."/>
            <person name="Putnam N."/>
            <person name="Stites J."/>
            <person name="Kuroki Y."/>
            <person name="Tanaka T."/>
            <person name="Michiue T."/>
            <person name="Watanabe M."/>
            <person name="Bogdanovic O."/>
            <person name="Lister R."/>
            <person name="Georgiou G."/>
            <person name="Paranjpe S.S."/>
            <person name="van Kruijsbergen I."/>
            <person name="Shu S."/>
            <person name="Carlson J."/>
            <person name="Kinoshita T."/>
            <person name="Ohta Y."/>
            <person name="Mawaribuchi S."/>
            <person name="Jenkins J."/>
            <person name="Grimwood J."/>
            <person name="Schmutz J."/>
            <person name="Mitros T."/>
            <person name="Mozaffari S.V."/>
            <person name="Suzuki Y."/>
            <person name="Haramoto Y."/>
            <person name="Yamamoto T.S."/>
            <person name="Takagi C."/>
            <person name="Heald R."/>
            <person name="Miller K."/>
            <person name="Haudenschild C."/>
            <person name="Kitzman J."/>
            <person name="Nakayama T."/>
            <person name="Izutsu Y."/>
            <person name="Robert J."/>
            <person name="Fortriede J."/>
            <person name="Burns K."/>
            <person name="Lotay V."/>
            <person name="Karimi K."/>
            <person name="Yasuoka Y."/>
            <person name="Dichmann D.S."/>
            <person name="Flajnik M.F."/>
            <person name="Houston D.W."/>
            <person name="Shendure J."/>
            <person name="DuPasquier L."/>
            <person name="Vize P.D."/>
            <person name="Zorn A.M."/>
            <person name="Ito M."/>
            <person name="Marcotte E.M."/>
            <person name="Wallingford J.B."/>
            <person name="Ito Y."/>
            <person name="Asashima M."/>
            <person name="Ueno N."/>
            <person name="Matsuda Y."/>
            <person name="Veenstra G.J."/>
            <person name="Fujiyama A."/>
            <person name="Harland R.M."/>
            <person name="Taira M."/>
            <person name="Rokhsar D.S."/>
        </authorList>
    </citation>
    <scope>NUCLEOTIDE SEQUENCE [LARGE SCALE GENOMIC DNA]</scope>
    <source>
        <strain evidence="3">J</strain>
    </source>
</reference>
<feature type="transmembrane region" description="Helical" evidence="1">
    <location>
        <begin position="37"/>
        <end position="67"/>
    </location>
</feature>
<organism evidence="2 3">
    <name type="scientific">Xenopus laevis</name>
    <name type="common">African clawed frog</name>
    <dbReference type="NCBI Taxonomy" id="8355"/>
    <lineage>
        <taxon>Eukaryota</taxon>
        <taxon>Metazoa</taxon>
        <taxon>Chordata</taxon>
        <taxon>Craniata</taxon>
        <taxon>Vertebrata</taxon>
        <taxon>Euteleostomi</taxon>
        <taxon>Amphibia</taxon>
        <taxon>Batrachia</taxon>
        <taxon>Anura</taxon>
        <taxon>Pipoidea</taxon>
        <taxon>Pipidae</taxon>
        <taxon>Xenopodinae</taxon>
        <taxon>Xenopus</taxon>
        <taxon>Xenopus</taxon>
    </lineage>
</organism>
<evidence type="ECO:0000313" key="3">
    <source>
        <dbReference type="Proteomes" id="UP000694892"/>
    </source>
</evidence>
<accession>A0A974DIR2</accession>
<evidence type="ECO:0000256" key="1">
    <source>
        <dbReference type="SAM" id="Phobius"/>
    </source>
</evidence>
<keyword evidence="1" id="KW-0472">Membrane</keyword>
<keyword evidence="1" id="KW-0812">Transmembrane</keyword>
<dbReference type="Proteomes" id="UP000694892">
    <property type="component" value="Chromosome 2S"/>
</dbReference>
<dbReference type="EMBL" id="CM004469">
    <property type="protein sequence ID" value="OCT92467.1"/>
    <property type="molecule type" value="Genomic_DNA"/>
</dbReference>
<dbReference type="AlphaFoldDB" id="A0A974DIR2"/>
<sequence length="72" mass="8097">MGENLNCNLKFNAYNFIHLCQIRGIIPPTSFHLKTKAFFICSSGLILLLILLLPLVVFLQVAMLSLFSCELP</sequence>
<keyword evidence="1" id="KW-1133">Transmembrane helix</keyword>
<gene>
    <name evidence="2" type="ORF">XELAEV_18015522mg</name>
</gene>
<proteinExistence type="predicted"/>
<protein>
    <submittedName>
        <fullName evidence="2">Uncharacterized protein</fullName>
    </submittedName>
</protein>